<dbReference type="InterPro" id="IPR046945">
    <property type="entry name" value="RHMD-like"/>
</dbReference>
<evidence type="ECO:0000313" key="5">
    <source>
        <dbReference type="EMBL" id="CTQ76226.1"/>
    </source>
</evidence>
<dbReference type="Proteomes" id="UP000049983">
    <property type="component" value="Unassembled WGS sequence"/>
</dbReference>
<dbReference type="Pfam" id="PF13378">
    <property type="entry name" value="MR_MLE_C"/>
    <property type="match status" value="1"/>
</dbReference>
<dbReference type="SMART" id="SM00922">
    <property type="entry name" value="MR_MLE"/>
    <property type="match status" value="1"/>
</dbReference>
<dbReference type="InterPro" id="IPR029065">
    <property type="entry name" value="Enolase_C-like"/>
</dbReference>
<accession>A0A0M7AP77</accession>
<dbReference type="RefSeq" id="WP_055117965.1">
    <property type="nucleotide sequence ID" value="NZ_CXWA01000004.1"/>
</dbReference>
<dbReference type="PANTHER" id="PTHR13794:SF58">
    <property type="entry name" value="MITOCHONDRIAL ENOLASE SUPERFAMILY MEMBER 1"/>
    <property type="match status" value="1"/>
</dbReference>
<dbReference type="PANTHER" id="PTHR13794">
    <property type="entry name" value="ENOLASE SUPERFAMILY, MANDELATE RACEMASE"/>
    <property type="match status" value="1"/>
</dbReference>
<dbReference type="AlphaFoldDB" id="A0A0M7AP77"/>
<evidence type="ECO:0000256" key="1">
    <source>
        <dbReference type="ARBA" id="ARBA00001946"/>
    </source>
</evidence>
<dbReference type="Gene3D" id="3.30.390.10">
    <property type="entry name" value="Enolase-like, N-terminal domain"/>
    <property type="match status" value="1"/>
</dbReference>
<evidence type="ECO:0000256" key="3">
    <source>
        <dbReference type="ARBA" id="ARBA00022842"/>
    </source>
</evidence>
<dbReference type="SFLD" id="SFLDS00001">
    <property type="entry name" value="Enolase"/>
    <property type="match status" value="1"/>
</dbReference>
<keyword evidence="6" id="KW-1185">Reference proteome</keyword>
<keyword evidence="2" id="KW-0479">Metal-binding</keyword>
<dbReference type="SUPFAM" id="SSF54826">
    <property type="entry name" value="Enolase N-terminal domain-like"/>
    <property type="match status" value="1"/>
</dbReference>
<dbReference type="CDD" id="cd03316">
    <property type="entry name" value="MR_like"/>
    <property type="match status" value="1"/>
</dbReference>
<dbReference type="InterPro" id="IPR013342">
    <property type="entry name" value="Mandelate_racemase_C"/>
</dbReference>
<proteinExistence type="predicted"/>
<protein>
    <submittedName>
        <fullName evidence="5">Mandelate racemase</fullName>
        <ecNumber evidence="5">5.1.2.2</ecNumber>
    </submittedName>
</protein>
<dbReference type="SUPFAM" id="SSF51604">
    <property type="entry name" value="Enolase C-terminal domain-like"/>
    <property type="match status" value="1"/>
</dbReference>
<dbReference type="GO" id="GO:0019388">
    <property type="term" value="P:galactose catabolic process"/>
    <property type="evidence" value="ECO:0007669"/>
    <property type="project" value="InterPro"/>
</dbReference>
<name>A0A0M7AP77_9HYPH</name>
<reference evidence="6" key="1">
    <citation type="submission" date="2015-07" db="EMBL/GenBank/DDBJ databases">
        <authorList>
            <person name="Rodrigo-Torres Lidia"/>
            <person name="Arahal R.David."/>
        </authorList>
    </citation>
    <scope>NUCLEOTIDE SEQUENCE [LARGE SCALE GENOMIC DNA]</scope>
    <source>
        <strain evidence="6">CECT 5096</strain>
    </source>
</reference>
<feature type="domain" description="Mandelate racemase/muconate lactonizing enzyme C-terminal" evidence="4">
    <location>
        <begin position="147"/>
        <end position="244"/>
    </location>
</feature>
<gene>
    <name evidence="5" type="primary">mdlA_3</name>
    <name evidence="5" type="ORF">LA5096_04664</name>
</gene>
<dbReference type="EC" id="5.1.2.2" evidence="5"/>
<dbReference type="InterPro" id="IPR013341">
    <property type="entry name" value="Mandelate_racemase_N_dom"/>
</dbReference>
<comment type="cofactor">
    <cofactor evidence="1">
        <name>Mg(2+)</name>
        <dbReference type="ChEBI" id="CHEBI:18420"/>
    </cofactor>
</comment>
<dbReference type="SFLD" id="SFLDF00557">
    <property type="entry name" value="3_6-anhydro-alpha-L-galactonat"/>
    <property type="match status" value="1"/>
</dbReference>
<dbReference type="STRING" id="311410.LA5095_03382"/>
<dbReference type="GeneID" id="97671947"/>
<dbReference type="EMBL" id="CXWC01000013">
    <property type="protein sequence ID" value="CTQ76226.1"/>
    <property type="molecule type" value="Genomic_DNA"/>
</dbReference>
<dbReference type="Gene3D" id="3.20.20.120">
    <property type="entry name" value="Enolase-like C-terminal domain"/>
    <property type="match status" value="1"/>
</dbReference>
<evidence type="ECO:0000313" key="6">
    <source>
        <dbReference type="Proteomes" id="UP000049983"/>
    </source>
</evidence>
<keyword evidence="3" id="KW-0460">Magnesium</keyword>
<dbReference type="Pfam" id="PF02746">
    <property type="entry name" value="MR_MLE_N"/>
    <property type="match status" value="1"/>
</dbReference>
<evidence type="ECO:0000256" key="2">
    <source>
        <dbReference type="ARBA" id="ARBA00022723"/>
    </source>
</evidence>
<organism evidence="5 6">
    <name type="scientific">Roseibium album</name>
    <dbReference type="NCBI Taxonomy" id="311410"/>
    <lineage>
        <taxon>Bacteria</taxon>
        <taxon>Pseudomonadati</taxon>
        <taxon>Pseudomonadota</taxon>
        <taxon>Alphaproteobacteria</taxon>
        <taxon>Hyphomicrobiales</taxon>
        <taxon>Stappiaceae</taxon>
        <taxon>Roseibium</taxon>
    </lineage>
</organism>
<dbReference type="GO" id="GO:0016836">
    <property type="term" value="F:hydro-lyase activity"/>
    <property type="evidence" value="ECO:0007669"/>
    <property type="project" value="TreeGrafter"/>
</dbReference>
<dbReference type="InterPro" id="IPR036849">
    <property type="entry name" value="Enolase-like_C_sf"/>
</dbReference>
<dbReference type="OrthoDB" id="9802699at2"/>
<evidence type="ECO:0000259" key="4">
    <source>
        <dbReference type="SMART" id="SM00922"/>
    </source>
</evidence>
<dbReference type="InterPro" id="IPR029017">
    <property type="entry name" value="Enolase-like_N"/>
</dbReference>
<dbReference type="GO" id="GO:0000287">
    <property type="term" value="F:magnesium ion binding"/>
    <property type="evidence" value="ECO:0007669"/>
    <property type="project" value="TreeGrafter"/>
</dbReference>
<sequence length="371" mass="40192">MTTIVSVSVNLFHIPLAEILVDAKHGDHTHFELITATVTLADGREGTGYTYTGGKGGHAIAAMIRHDLAPMLIGKAPDDVEAIYDAMQWHVHYVARGGIASFAISAVDIALWDIRGKTANQPLWKLAGGKGRTCNAYCGGIDLGFSLPKLLDSIQGYLDRGFNGVKIKIGQPTLEQDVERVAAVRKLIGPDVTFMVDANYSMSVDEAVAAANAFRPYDIFWFEEPTIPDDYRGYAAIAEIIGIPLAMGENLHTIHEFGYALEQSKLGFIQPDASNCGGITGFLQVAEMAAEFGVPVCSHGMQELHVSLLAGLGSKGWLEVHSFPIEHYTRRPLEVRDALAIAPDEPGIGVTFDWEKLEAEDLLSRETRGAA</sequence>
<dbReference type="GO" id="GO:0018838">
    <property type="term" value="F:mandelate racemase activity"/>
    <property type="evidence" value="ECO:0007669"/>
    <property type="project" value="UniProtKB-EC"/>
</dbReference>
<keyword evidence="5" id="KW-0413">Isomerase</keyword>
<dbReference type="SFLD" id="SFLDG00179">
    <property type="entry name" value="mandelate_racemase"/>
    <property type="match status" value="1"/>
</dbReference>
<dbReference type="InterPro" id="IPR034382">
    <property type="entry name" value="AHGA_cycloisomerase"/>
</dbReference>